<accession>A0A0S2DJD4</accession>
<reference evidence="1 2" key="1">
    <citation type="submission" date="2015-11" db="EMBL/GenBank/DDBJ databases">
        <title>Genome sequences of Lysobacter enzymogenes strain C3 and Lysobacter antibioticus ATCC 29479.</title>
        <authorList>
            <person name="Kobayashi D.Y."/>
        </authorList>
    </citation>
    <scope>NUCLEOTIDE SEQUENCE [LARGE SCALE GENOMIC DNA]</scope>
    <source>
        <strain evidence="1 2">C3</strain>
    </source>
</reference>
<evidence type="ECO:0000313" key="1">
    <source>
        <dbReference type="EMBL" id="ALN58650.1"/>
    </source>
</evidence>
<dbReference type="KEGG" id="lez:GLE_3304"/>
<dbReference type="Proteomes" id="UP000061569">
    <property type="component" value="Chromosome"/>
</dbReference>
<name>A0A0S2DJD4_LYSEN</name>
<dbReference type="Pfam" id="PF19523">
    <property type="entry name" value="DUF6053"/>
    <property type="match status" value="1"/>
</dbReference>
<dbReference type="AlphaFoldDB" id="A0A0S2DJD4"/>
<dbReference type="PATRIC" id="fig|69.6.peg.3254"/>
<sequence length="73" mass="7667">MGTGCDAAITRCASLAYRYGMHRLRMKRRRLSHGFDATGGRADGLVQGPSGPMLFALVGGPSGPMPFARIAAT</sequence>
<organism evidence="1 2">
    <name type="scientific">Lysobacter enzymogenes</name>
    <dbReference type="NCBI Taxonomy" id="69"/>
    <lineage>
        <taxon>Bacteria</taxon>
        <taxon>Pseudomonadati</taxon>
        <taxon>Pseudomonadota</taxon>
        <taxon>Gammaproteobacteria</taxon>
        <taxon>Lysobacterales</taxon>
        <taxon>Lysobacteraceae</taxon>
        <taxon>Lysobacter</taxon>
    </lineage>
</organism>
<evidence type="ECO:0000313" key="2">
    <source>
        <dbReference type="Proteomes" id="UP000061569"/>
    </source>
</evidence>
<dbReference type="EMBL" id="CP013140">
    <property type="protein sequence ID" value="ALN58650.1"/>
    <property type="molecule type" value="Genomic_DNA"/>
</dbReference>
<proteinExistence type="predicted"/>
<dbReference type="InterPro" id="IPR046116">
    <property type="entry name" value="DUF6053"/>
</dbReference>
<gene>
    <name evidence="1" type="ORF">GLE_3304</name>
</gene>
<protein>
    <submittedName>
        <fullName evidence="1">Uncharacterized protein</fullName>
    </submittedName>
</protein>